<feature type="compositionally biased region" description="Low complexity" evidence="1">
    <location>
        <begin position="32"/>
        <end position="52"/>
    </location>
</feature>
<dbReference type="eggNOG" id="ENOG502T2K9">
    <property type="taxonomic scope" value="Eukaryota"/>
</dbReference>
<protein>
    <recommendedName>
        <fullName evidence="4">Transposase Tc1-like domain-containing protein</fullName>
    </recommendedName>
</protein>
<feature type="compositionally biased region" description="Polar residues" evidence="1">
    <location>
        <begin position="19"/>
        <end position="31"/>
    </location>
</feature>
<dbReference type="InParanoid" id="E4ZGE2"/>
<feature type="compositionally biased region" description="Polar residues" evidence="1">
    <location>
        <begin position="1"/>
        <end position="12"/>
    </location>
</feature>
<keyword evidence="3" id="KW-1185">Reference proteome</keyword>
<evidence type="ECO:0008006" key="4">
    <source>
        <dbReference type="Google" id="ProtNLM"/>
    </source>
</evidence>
<evidence type="ECO:0000313" key="2">
    <source>
        <dbReference type="EMBL" id="CBX90362.1"/>
    </source>
</evidence>
<evidence type="ECO:0000256" key="1">
    <source>
        <dbReference type="SAM" id="MobiDB-lite"/>
    </source>
</evidence>
<gene>
    <name evidence="2" type="ORF">LEMA_P064880.1</name>
</gene>
<name>E4ZGE2_LEPMJ</name>
<dbReference type="STRING" id="985895.E4ZGE2"/>
<dbReference type="SUPFAM" id="SSF46689">
    <property type="entry name" value="Homeodomain-like"/>
    <property type="match status" value="1"/>
</dbReference>
<feature type="region of interest" description="Disordered" evidence="1">
    <location>
        <begin position="1"/>
        <end position="80"/>
    </location>
</feature>
<dbReference type="AlphaFoldDB" id="E4ZGE2"/>
<evidence type="ECO:0000313" key="3">
    <source>
        <dbReference type="Proteomes" id="UP000002668"/>
    </source>
</evidence>
<dbReference type="EMBL" id="FP929064">
    <property type="protein sequence ID" value="CBX90362.1"/>
    <property type="molecule type" value="Genomic_DNA"/>
</dbReference>
<organism evidence="2 3">
    <name type="scientific">Leptosphaeria maculans (strain JN3 / isolate v23.1.3 / race Av1-4-5-6-7-8)</name>
    <name type="common">Blackleg fungus</name>
    <name type="synonym">Phoma lingam</name>
    <dbReference type="NCBI Taxonomy" id="985895"/>
    <lineage>
        <taxon>Eukaryota</taxon>
        <taxon>Fungi</taxon>
        <taxon>Dikarya</taxon>
        <taxon>Ascomycota</taxon>
        <taxon>Pezizomycotina</taxon>
        <taxon>Dothideomycetes</taxon>
        <taxon>Pleosporomycetidae</taxon>
        <taxon>Pleosporales</taxon>
        <taxon>Pleosporineae</taxon>
        <taxon>Leptosphaeriaceae</taxon>
        <taxon>Plenodomus</taxon>
        <taxon>Plenodomus lingam/Leptosphaeria maculans species complex</taxon>
    </lineage>
</organism>
<reference evidence="3" key="1">
    <citation type="journal article" date="2011" name="Nat. Commun.">
        <title>Effector diversification within compartments of the Leptosphaeria maculans genome affected by Repeat-Induced Point mutations.</title>
        <authorList>
            <person name="Rouxel T."/>
            <person name="Grandaubert J."/>
            <person name="Hane J.K."/>
            <person name="Hoede C."/>
            <person name="van de Wouw A.P."/>
            <person name="Couloux A."/>
            <person name="Dominguez V."/>
            <person name="Anthouard V."/>
            <person name="Bally P."/>
            <person name="Bourras S."/>
            <person name="Cozijnsen A.J."/>
            <person name="Ciuffetti L.M."/>
            <person name="Degrave A."/>
            <person name="Dilmaghani A."/>
            <person name="Duret L."/>
            <person name="Fudal I."/>
            <person name="Goodwin S.B."/>
            <person name="Gout L."/>
            <person name="Glaser N."/>
            <person name="Linglin J."/>
            <person name="Kema G.H.J."/>
            <person name="Lapalu N."/>
            <person name="Lawrence C.B."/>
            <person name="May K."/>
            <person name="Meyer M."/>
            <person name="Ollivier B."/>
            <person name="Poulain J."/>
            <person name="Schoch C.L."/>
            <person name="Simon A."/>
            <person name="Spatafora J.W."/>
            <person name="Stachowiak A."/>
            <person name="Turgeon B.G."/>
            <person name="Tyler B.M."/>
            <person name="Vincent D."/>
            <person name="Weissenbach J."/>
            <person name="Amselem J."/>
            <person name="Quesneville H."/>
            <person name="Oliver R.P."/>
            <person name="Wincker P."/>
            <person name="Balesdent M.-H."/>
            <person name="Howlett B.J."/>
        </authorList>
    </citation>
    <scope>NUCLEOTIDE SEQUENCE [LARGE SCALE GENOMIC DNA]</scope>
    <source>
        <strain evidence="3">JN3 / isolate v23.1.3 / race Av1-4-5-6-7-8</strain>
    </source>
</reference>
<sequence length="189" mass="21469">MDPPATANSTASVAPATPELTTPESPAVQESTQQTQTVQDATQQAPATQDSTLQVHPENEPPRPSSLRLTPHQRNRCHHQLTRDDRLRVKTLSEAGHPRTFIASHLGISEYQVRYAIHAPLSPKKRTGRPRKMSQEQVEELLEFVRKNGPENKMTYPALARHFSHWNVSEHTIRHVMRRNKDKIRGCEL</sequence>
<dbReference type="Proteomes" id="UP000002668">
    <property type="component" value="Genome"/>
</dbReference>
<dbReference type="InterPro" id="IPR009057">
    <property type="entry name" value="Homeodomain-like_sf"/>
</dbReference>
<dbReference type="GeneID" id="13291772"/>
<accession>E4ZGE2</accession>
<dbReference type="OrthoDB" id="5405453at2759"/>
<proteinExistence type="predicted"/>
<dbReference type="HOGENOM" id="CLU_1434673_0_0_1"/>
<dbReference type="VEuPathDB" id="FungiDB:LEMA_P064880.1"/>
<feature type="compositionally biased region" description="Basic residues" evidence="1">
    <location>
        <begin position="71"/>
        <end position="80"/>
    </location>
</feature>